<dbReference type="AlphaFoldDB" id="A0A6A3BFS9"/>
<name>A0A6A3BFS9_HIBSY</name>
<keyword evidence="3" id="KW-1185">Reference proteome</keyword>
<dbReference type="InterPro" id="IPR040225">
    <property type="entry name" value="GIL1-like"/>
</dbReference>
<accession>A0A6A3BFS9</accession>
<dbReference type="Proteomes" id="UP000436088">
    <property type="component" value="Unassembled WGS sequence"/>
</dbReference>
<evidence type="ECO:0000259" key="1">
    <source>
        <dbReference type="Pfam" id="PF04859"/>
    </source>
</evidence>
<dbReference type="GO" id="GO:0009959">
    <property type="term" value="P:negative gravitropism"/>
    <property type="evidence" value="ECO:0007669"/>
    <property type="project" value="InterPro"/>
</dbReference>
<dbReference type="Pfam" id="PF04859">
    <property type="entry name" value="DUF641"/>
    <property type="match status" value="1"/>
</dbReference>
<organism evidence="2 3">
    <name type="scientific">Hibiscus syriacus</name>
    <name type="common">Rose of Sharon</name>
    <dbReference type="NCBI Taxonomy" id="106335"/>
    <lineage>
        <taxon>Eukaryota</taxon>
        <taxon>Viridiplantae</taxon>
        <taxon>Streptophyta</taxon>
        <taxon>Embryophyta</taxon>
        <taxon>Tracheophyta</taxon>
        <taxon>Spermatophyta</taxon>
        <taxon>Magnoliopsida</taxon>
        <taxon>eudicotyledons</taxon>
        <taxon>Gunneridae</taxon>
        <taxon>Pentapetalae</taxon>
        <taxon>rosids</taxon>
        <taxon>malvids</taxon>
        <taxon>Malvales</taxon>
        <taxon>Malvaceae</taxon>
        <taxon>Malvoideae</taxon>
        <taxon>Hibiscus</taxon>
    </lineage>
</organism>
<comment type="caution">
    <text evidence="2">The sequence shown here is derived from an EMBL/GenBank/DDBJ whole genome shotgun (WGS) entry which is preliminary data.</text>
</comment>
<feature type="domain" description="DUF641" evidence="1">
    <location>
        <begin position="100"/>
        <end position="222"/>
    </location>
</feature>
<evidence type="ECO:0000313" key="3">
    <source>
        <dbReference type="Proteomes" id="UP000436088"/>
    </source>
</evidence>
<dbReference type="InterPro" id="IPR006943">
    <property type="entry name" value="DUF641_pln"/>
</dbReference>
<reference evidence="2" key="1">
    <citation type="submission" date="2019-09" db="EMBL/GenBank/DDBJ databases">
        <title>Draft genome information of white flower Hibiscus syriacus.</title>
        <authorList>
            <person name="Kim Y.-M."/>
        </authorList>
    </citation>
    <scope>NUCLEOTIDE SEQUENCE [LARGE SCALE GENOMIC DNA]</scope>
    <source>
        <strain evidence="2">YM2019G1</strain>
    </source>
</reference>
<protein>
    <recommendedName>
        <fullName evidence="1">DUF641 domain-containing protein</fullName>
    </recommendedName>
</protein>
<sequence>MGLSFASSATGPPVFFPWAIRAFSTWLRDFPQCTVIIVICPFIIVHIIKTTETFNNDNHKSKLARTFQRVVNLITTTKIASSNGIENGSHSASDVNRRGAALEALVAMVFASFTSIKAAYAELQMVQNPYNSDAIQAADQVVVEQLKVFSELKHKFLKHELDVSPQVSLMLAEIQEQQSLMCTAEINIKKLEYDIERKVVDIALHHKQLKDCTFLNRSMEKKLNEIREVDDEGDGESKMGC</sequence>
<gene>
    <name evidence="2" type="ORF">F3Y22_tig00110163pilonHSYRG00247</name>
</gene>
<evidence type="ECO:0000313" key="2">
    <source>
        <dbReference type="EMBL" id="KAE8715584.1"/>
    </source>
</evidence>
<dbReference type="EMBL" id="VEPZ02000859">
    <property type="protein sequence ID" value="KAE8715584.1"/>
    <property type="molecule type" value="Genomic_DNA"/>
</dbReference>
<proteinExistence type="predicted"/>
<dbReference type="GO" id="GO:0009639">
    <property type="term" value="P:response to red or far red light"/>
    <property type="evidence" value="ECO:0007669"/>
    <property type="project" value="InterPro"/>
</dbReference>
<dbReference type="PANTHER" id="PTHR31161">
    <property type="entry name" value="PROTEIN GRAVITROPIC IN THE LIGHT 1"/>
    <property type="match status" value="1"/>
</dbReference>